<sequence length="102" mass="12256">MNNSQITATKQRLDLLSEIEQTPEEYIPELLKFVRFFRQSIMTRQTSITAWDNAINQINHREQNQEKPERIKQLFQFWSELDDTNEQKETLKIIESLEDISI</sequence>
<keyword evidence="2" id="KW-1185">Reference proteome</keyword>
<evidence type="ECO:0000313" key="2">
    <source>
        <dbReference type="Proteomes" id="UP000182190"/>
    </source>
</evidence>
<accession>A0A7Z9E145</accession>
<evidence type="ECO:0008006" key="3">
    <source>
        <dbReference type="Google" id="ProtNLM"/>
    </source>
</evidence>
<comment type="caution">
    <text evidence="1">The sequence shown here is derived from an EMBL/GenBank/DDBJ whole genome shotgun (WGS) entry which is preliminary data.</text>
</comment>
<proteinExistence type="predicted"/>
<dbReference type="EMBL" id="CZCS02000208">
    <property type="protein sequence ID" value="VXD22397.1"/>
    <property type="molecule type" value="Genomic_DNA"/>
</dbReference>
<protein>
    <recommendedName>
        <fullName evidence="3">DUF2281 domain-containing protein</fullName>
    </recommendedName>
</protein>
<evidence type="ECO:0000313" key="1">
    <source>
        <dbReference type="EMBL" id="VXD22397.1"/>
    </source>
</evidence>
<dbReference type="OrthoDB" id="495556at2"/>
<reference evidence="1" key="1">
    <citation type="submission" date="2019-10" db="EMBL/GenBank/DDBJ databases">
        <authorList>
            <consortium name="Genoscope - CEA"/>
            <person name="William W."/>
        </authorList>
    </citation>
    <scope>NUCLEOTIDE SEQUENCE [LARGE SCALE GENOMIC DNA]</scope>
    <source>
        <strain evidence="1">BBR_PRJEB10994</strain>
    </source>
</reference>
<gene>
    <name evidence="1" type="ORF">PL9631_660029</name>
</gene>
<dbReference type="RefSeq" id="WP_083620583.1">
    <property type="nucleotide sequence ID" value="NZ_LR735015.1"/>
</dbReference>
<dbReference type="AlphaFoldDB" id="A0A7Z9E145"/>
<organism evidence="1 2">
    <name type="scientific">Planktothrix paucivesiculata PCC 9631</name>
    <dbReference type="NCBI Taxonomy" id="671071"/>
    <lineage>
        <taxon>Bacteria</taxon>
        <taxon>Bacillati</taxon>
        <taxon>Cyanobacteriota</taxon>
        <taxon>Cyanophyceae</taxon>
        <taxon>Oscillatoriophycideae</taxon>
        <taxon>Oscillatoriales</taxon>
        <taxon>Microcoleaceae</taxon>
        <taxon>Planktothrix</taxon>
    </lineage>
</organism>
<name>A0A7Z9E145_9CYAN</name>
<dbReference type="Proteomes" id="UP000182190">
    <property type="component" value="Unassembled WGS sequence"/>
</dbReference>